<evidence type="ECO:0000256" key="1">
    <source>
        <dbReference type="SAM" id="MobiDB-lite"/>
    </source>
</evidence>
<feature type="compositionally biased region" description="Polar residues" evidence="1">
    <location>
        <begin position="1"/>
        <end position="18"/>
    </location>
</feature>
<reference evidence="2" key="1">
    <citation type="submission" date="2014-09" db="EMBL/GenBank/DDBJ databases">
        <authorList>
            <person name="Magalhaes I.L.F."/>
            <person name="Oliveira U."/>
            <person name="Santos F.R."/>
            <person name="Vidigal T.H.D.A."/>
            <person name="Brescovit A.D."/>
            <person name="Santos A.J."/>
        </authorList>
    </citation>
    <scope>NUCLEOTIDE SEQUENCE</scope>
    <source>
        <tissue evidence="2">Shoot tissue taken approximately 20 cm above the soil surface</tissue>
    </source>
</reference>
<name>A0A0A8YWL5_ARUDO</name>
<evidence type="ECO:0000313" key="2">
    <source>
        <dbReference type="EMBL" id="JAD28890.1"/>
    </source>
</evidence>
<sequence>MPSSSPTCSNVMIISSPSRKPDHPAQSQRTKIK</sequence>
<proteinExistence type="predicted"/>
<dbReference type="EMBL" id="GBRH01269005">
    <property type="protein sequence ID" value="JAD28890.1"/>
    <property type="molecule type" value="Transcribed_RNA"/>
</dbReference>
<protein>
    <submittedName>
        <fullName evidence="2">Uncharacterized protein</fullName>
    </submittedName>
</protein>
<feature type="region of interest" description="Disordered" evidence="1">
    <location>
        <begin position="1"/>
        <end position="33"/>
    </location>
</feature>
<reference evidence="2" key="2">
    <citation type="journal article" date="2015" name="Data Brief">
        <title>Shoot transcriptome of the giant reed, Arundo donax.</title>
        <authorList>
            <person name="Barrero R.A."/>
            <person name="Guerrero F.D."/>
            <person name="Moolhuijzen P."/>
            <person name="Goolsby J.A."/>
            <person name="Tidwell J."/>
            <person name="Bellgard S.E."/>
            <person name="Bellgard M.I."/>
        </authorList>
    </citation>
    <scope>NUCLEOTIDE SEQUENCE</scope>
    <source>
        <tissue evidence="2">Shoot tissue taken approximately 20 cm above the soil surface</tissue>
    </source>
</reference>
<accession>A0A0A8YWL5</accession>
<organism evidence="2">
    <name type="scientific">Arundo donax</name>
    <name type="common">Giant reed</name>
    <name type="synonym">Donax arundinaceus</name>
    <dbReference type="NCBI Taxonomy" id="35708"/>
    <lineage>
        <taxon>Eukaryota</taxon>
        <taxon>Viridiplantae</taxon>
        <taxon>Streptophyta</taxon>
        <taxon>Embryophyta</taxon>
        <taxon>Tracheophyta</taxon>
        <taxon>Spermatophyta</taxon>
        <taxon>Magnoliopsida</taxon>
        <taxon>Liliopsida</taxon>
        <taxon>Poales</taxon>
        <taxon>Poaceae</taxon>
        <taxon>PACMAD clade</taxon>
        <taxon>Arundinoideae</taxon>
        <taxon>Arundineae</taxon>
        <taxon>Arundo</taxon>
    </lineage>
</organism>
<dbReference type="AlphaFoldDB" id="A0A0A8YWL5"/>